<dbReference type="AlphaFoldDB" id="A0A4Y2EXM9"/>
<keyword evidence="2" id="KW-1185">Reference proteome</keyword>
<sequence length="72" mass="8268">FQEIKSSIAIKEAFGEWQTTPKNFSQLCPVSIKNPVEHEISKRVIEFQTLAASLHSFKEFLPDMSCFHQEPS</sequence>
<reference evidence="1 2" key="1">
    <citation type="journal article" date="2019" name="Sci. Rep.">
        <title>Orb-weaving spider Araneus ventricosus genome elucidates the spidroin gene catalogue.</title>
        <authorList>
            <person name="Kono N."/>
            <person name="Nakamura H."/>
            <person name="Ohtoshi R."/>
            <person name="Moran D.A.P."/>
            <person name="Shinohara A."/>
            <person name="Yoshida Y."/>
            <person name="Fujiwara M."/>
            <person name="Mori M."/>
            <person name="Tomita M."/>
            <person name="Arakawa K."/>
        </authorList>
    </citation>
    <scope>NUCLEOTIDE SEQUENCE [LARGE SCALE GENOMIC DNA]</scope>
</reference>
<protein>
    <submittedName>
        <fullName evidence="1">Uncharacterized protein</fullName>
    </submittedName>
</protein>
<accession>A0A4Y2EXM9</accession>
<evidence type="ECO:0000313" key="1">
    <source>
        <dbReference type="EMBL" id="GBM33980.1"/>
    </source>
</evidence>
<dbReference type="Proteomes" id="UP000499080">
    <property type="component" value="Unassembled WGS sequence"/>
</dbReference>
<dbReference type="EMBL" id="BGPR01094239">
    <property type="protein sequence ID" value="GBM33980.1"/>
    <property type="molecule type" value="Genomic_DNA"/>
</dbReference>
<evidence type="ECO:0000313" key="2">
    <source>
        <dbReference type="Proteomes" id="UP000499080"/>
    </source>
</evidence>
<proteinExistence type="predicted"/>
<comment type="caution">
    <text evidence="1">The sequence shown here is derived from an EMBL/GenBank/DDBJ whole genome shotgun (WGS) entry which is preliminary data.</text>
</comment>
<name>A0A4Y2EXM9_ARAVE</name>
<feature type="non-terminal residue" evidence="1">
    <location>
        <position position="1"/>
    </location>
</feature>
<gene>
    <name evidence="1" type="ORF">AVEN_145071_1</name>
</gene>
<organism evidence="1 2">
    <name type="scientific">Araneus ventricosus</name>
    <name type="common">Orbweaver spider</name>
    <name type="synonym">Epeira ventricosa</name>
    <dbReference type="NCBI Taxonomy" id="182803"/>
    <lineage>
        <taxon>Eukaryota</taxon>
        <taxon>Metazoa</taxon>
        <taxon>Ecdysozoa</taxon>
        <taxon>Arthropoda</taxon>
        <taxon>Chelicerata</taxon>
        <taxon>Arachnida</taxon>
        <taxon>Araneae</taxon>
        <taxon>Araneomorphae</taxon>
        <taxon>Entelegynae</taxon>
        <taxon>Araneoidea</taxon>
        <taxon>Araneidae</taxon>
        <taxon>Araneus</taxon>
    </lineage>
</organism>